<reference evidence="2" key="1">
    <citation type="submission" date="2023-06" db="EMBL/GenBank/DDBJ databases">
        <authorList>
            <person name="Jiang Y."/>
            <person name="Liu Q."/>
        </authorList>
    </citation>
    <scope>NUCLEOTIDE SEQUENCE</scope>
    <source>
        <strain evidence="2">CGMCC 1.12090</strain>
    </source>
</reference>
<organism evidence="2 3">
    <name type="scientific">Variovorax ginsengisoli</name>
    <dbReference type="NCBI Taxonomy" id="363844"/>
    <lineage>
        <taxon>Bacteria</taxon>
        <taxon>Pseudomonadati</taxon>
        <taxon>Pseudomonadota</taxon>
        <taxon>Betaproteobacteria</taxon>
        <taxon>Burkholderiales</taxon>
        <taxon>Comamonadaceae</taxon>
        <taxon>Variovorax</taxon>
    </lineage>
</organism>
<dbReference type="InterPro" id="IPR014914">
    <property type="entry name" value="RES_dom"/>
</dbReference>
<comment type="caution">
    <text evidence="2">The sequence shown here is derived from an EMBL/GenBank/DDBJ whole genome shotgun (WGS) entry which is preliminary data.</text>
</comment>
<dbReference type="EMBL" id="JAUKVY010000028">
    <property type="protein sequence ID" value="MDO1536441.1"/>
    <property type="molecule type" value="Genomic_DNA"/>
</dbReference>
<name>A0ABT8SC05_9BURK</name>
<dbReference type="RefSeq" id="WP_301814499.1">
    <property type="nucleotide sequence ID" value="NZ_JAUJZH010000028.1"/>
</dbReference>
<dbReference type="SMART" id="SM00953">
    <property type="entry name" value="RES"/>
    <property type="match status" value="1"/>
</dbReference>
<sequence length="221" mass="24417">MSTAIPATPAVAPTPTYSPPSLPSPFQVDVVTVTRARVHRVYWKGNNPLDPAVKGNNRYDCPAHVPAANEFGVLYLGYEAETCWLETVVRDAVVRPAGAPIPIKASKMTARWACEVHVQGTLTLATFRDEYLLDLGESASNIMGDQYLRTREWSRLLHEHRTPQLDGLQYRSRFKSNELCIALFGRGVTNGKLSVVNARSIDPASSSEIQAILKRFNVVPV</sequence>
<proteinExistence type="predicted"/>
<accession>A0ABT8SC05</accession>
<evidence type="ECO:0000313" key="2">
    <source>
        <dbReference type="EMBL" id="MDO1536441.1"/>
    </source>
</evidence>
<dbReference type="Proteomes" id="UP001169027">
    <property type="component" value="Unassembled WGS sequence"/>
</dbReference>
<protein>
    <submittedName>
        <fullName evidence="2">RES family NAD+ phosphorylase</fullName>
    </submittedName>
</protein>
<evidence type="ECO:0000259" key="1">
    <source>
        <dbReference type="SMART" id="SM00953"/>
    </source>
</evidence>
<evidence type="ECO:0000313" key="3">
    <source>
        <dbReference type="Proteomes" id="UP001169027"/>
    </source>
</evidence>
<gene>
    <name evidence="2" type="ORF">Q2T77_29575</name>
</gene>
<keyword evidence="3" id="KW-1185">Reference proteome</keyword>
<dbReference type="Pfam" id="PF08808">
    <property type="entry name" value="RES"/>
    <property type="match status" value="1"/>
</dbReference>
<feature type="domain" description="RES" evidence="1">
    <location>
        <begin position="56"/>
        <end position="195"/>
    </location>
</feature>